<dbReference type="Pfam" id="PF00271">
    <property type="entry name" value="Helicase_C"/>
    <property type="match status" value="1"/>
</dbReference>
<dbReference type="PROSITE" id="PS51192">
    <property type="entry name" value="HELICASE_ATP_BIND_1"/>
    <property type="match status" value="1"/>
</dbReference>
<dbReference type="InterPro" id="IPR006935">
    <property type="entry name" value="Helicase/UvrB_N"/>
</dbReference>
<dbReference type="Proteomes" id="UP000594455">
    <property type="component" value="Chromosome"/>
</dbReference>
<dbReference type="InterPro" id="IPR014001">
    <property type="entry name" value="Helicase_ATP-bd"/>
</dbReference>
<dbReference type="KEGG" id="sllo:ISP08_10025"/>
<keyword evidence="1" id="KW-0547">Nucleotide-binding</keyword>
<keyword evidence="2" id="KW-0067">ATP-binding</keyword>
<dbReference type="GO" id="GO:0016787">
    <property type="term" value="F:hydrolase activity"/>
    <property type="evidence" value="ECO:0007669"/>
    <property type="project" value="InterPro"/>
</dbReference>
<reference evidence="5 6" key="1">
    <citation type="submission" date="2020-10" db="EMBL/GenBank/DDBJ databases">
        <title>Closed genome sequences of Staphylococcus lloydii sp. nov. and Staphylococcus durrellii sp. nov. Isolated from Captive Fruit Bats (Pteropus livingstonii).</title>
        <authorList>
            <person name="Fountain K."/>
        </authorList>
    </citation>
    <scope>NUCLEOTIDE SEQUENCE [LARGE SCALE GENOMIC DNA]</scope>
    <source>
        <strain evidence="5 6">23_2_7_LY</strain>
    </source>
</reference>
<organism evidence="5 6">
    <name type="scientific">Staphylococcus lloydii</name>
    <dbReference type="NCBI Taxonomy" id="2781774"/>
    <lineage>
        <taxon>Bacteria</taxon>
        <taxon>Bacillati</taxon>
        <taxon>Bacillota</taxon>
        <taxon>Bacilli</taxon>
        <taxon>Bacillales</taxon>
        <taxon>Staphylococcaceae</taxon>
        <taxon>Staphylococcus</taxon>
    </lineage>
</organism>
<dbReference type="SUPFAM" id="SSF52540">
    <property type="entry name" value="P-loop containing nucleoside triphosphate hydrolases"/>
    <property type="match status" value="1"/>
</dbReference>
<keyword evidence="3" id="KW-0238">DNA-binding</keyword>
<dbReference type="EMBL" id="CP064056">
    <property type="protein sequence ID" value="QPM74670.1"/>
    <property type="molecule type" value="Genomic_DNA"/>
</dbReference>
<dbReference type="InterPro" id="IPR001650">
    <property type="entry name" value="Helicase_C-like"/>
</dbReference>
<sequence>MITIKLYGKLITDSQQLTTENIIKKYKGVYKKEGFWKCVQCGTNDADDFYSYHSKCINETITYCRRCLLLGRMDNVNSVIITASTKQKSTAQYQLQFPLTEQQLYASTKIVEAIKAQDDLLLDAVTGAGKTEMIFNGIQYARQHGLNVAVVSPRVDVVIEVSLRLIDAFKNEDIDVIYEGHSQQFNGHFVVATIQQLLRFKRHFDVIFIDEVDAFPLAMDPILMKAIDLASCQKYSHIYMTATPPKQLLKTIPIHKQIKLPARYHRQLLPVPTFKYLQMPSHKIQPTLLQILKQQIKADRITLVFVHNITDMKKMYSIYRRYIEGITCVYSNDGERFEKIADLRAGRYKVIFTTTILERGFTMACLDVIVLRSQLFHTSALIQIAGRVGRKLHSCNGLVLFCHQGVSWSMICARRKIKHMNHLAIKKGWVDA</sequence>
<dbReference type="GO" id="GO:0006270">
    <property type="term" value="P:DNA replication initiation"/>
    <property type="evidence" value="ECO:0007669"/>
    <property type="project" value="TreeGrafter"/>
</dbReference>
<dbReference type="GO" id="GO:0006310">
    <property type="term" value="P:DNA recombination"/>
    <property type="evidence" value="ECO:0007669"/>
    <property type="project" value="TreeGrafter"/>
</dbReference>
<keyword evidence="6" id="KW-1185">Reference proteome</keyword>
<dbReference type="Gene3D" id="3.40.50.300">
    <property type="entry name" value="P-loop containing nucleotide triphosphate hydrolases"/>
    <property type="match status" value="2"/>
</dbReference>
<gene>
    <name evidence="5" type="ORF">ISP08_10025</name>
</gene>
<evidence type="ECO:0000259" key="4">
    <source>
        <dbReference type="PROSITE" id="PS51192"/>
    </source>
</evidence>
<dbReference type="SMART" id="SM00487">
    <property type="entry name" value="DEXDc"/>
    <property type="match status" value="1"/>
</dbReference>
<evidence type="ECO:0000313" key="6">
    <source>
        <dbReference type="Proteomes" id="UP000594455"/>
    </source>
</evidence>
<accession>A0A7T1F8X4</accession>
<dbReference type="GO" id="GO:0006302">
    <property type="term" value="P:double-strand break repair"/>
    <property type="evidence" value="ECO:0007669"/>
    <property type="project" value="TreeGrafter"/>
</dbReference>
<evidence type="ECO:0000256" key="2">
    <source>
        <dbReference type="ARBA" id="ARBA00022840"/>
    </source>
</evidence>
<evidence type="ECO:0000256" key="1">
    <source>
        <dbReference type="ARBA" id="ARBA00022741"/>
    </source>
</evidence>
<dbReference type="GO" id="GO:0003677">
    <property type="term" value="F:DNA binding"/>
    <property type="evidence" value="ECO:0007669"/>
    <property type="project" value="UniProtKB-KW"/>
</dbReference>
<proteinExistence type="predicted"/>
<dbReference type="InterPro" id="IPR027417">
    <property type="entry name" value="P-loop_NTPase"/>
</dbReference>
<dbReference type="PANTHER" id="PTHR30580">
    <property type="entry name" value="PRIMOSOMAL PROTEIN N"/>
    <property type="match status" value="1"/>
</dbReference>
<keyword evidence="5" id="KW-0347">Helicase</keyword>
<dbReference type="AlphaFoldDB" id="A0A7T1F8X4"/>
<dbReference type="RefSeq" id="WP_195718539.1">
    <property type="nucleotide sequence ID" value="NZ_CP064056.1"/>
</dbReference>
<evidence type="ECO:0000313" key="5">
    <source>
        <dbReference type="EMBL" id="QPM74670.1"/>
    </source>
</evidence>
<dbReference type="SMART" id="SM00490">
    <property type="entry name" value="HELICc"/>
    <property type="match status" value="1"/>
</dbReference>
<dbReference type="GO" id="GO:0005524">
    <property type="term" value="F:ATP binding"/>
    <property type="evidence" value="ECO:0007669"/>
    <property type="project" value="UniProtKB-KW"/>
</dbReference>
<dbReference type="GO" id="GO:0043138">
    <property type="term" value="F:3'-5' DNA helicase activity"/>
    <property type="evidence" value="ECO:0007669"/>
    <property type="project" value="TreeGrafter"/>
</dbReference>
<dbReference type="Pfam" id="PF04851">
    <property type="entry name" value="ResIII"/>
    <property type="match status" value="1"/>
</dbReference>
<keyword evidence="5" id="KW-0378">Hydrolase</keyword>
<evidence type="ECO:0000256" key="3">
    <source>
        <dbReference type="ARBA" id="ARBA00023125"/>
    </source>
</evidence>
<dbReference type="PANTHER" id="PTHR30580:SF1">
    <property type="entry name" value="COMF OPERON PROTEIN 1"/>
    <property type="match status" value="1"/>
</dbReference>
<feature type="domain" description="Helicase ATP-binding" evidence="4">
    <location>
        <begin position="111"/>
        <end position="262"/>
    </location>
</feature>
<protein>
    <submittedName>
        <fullName evidence="5">DEAD/DEAH box helicase family protein</fullName>
    </submittedName>
</protein>
<name>A0A7T1F8X4_9STAP</name>